<gene>
    <name evidence="2" type="ORF">O0I10_005361</name>
</gene>
<dbReference type="Proteomes" id="UP001234581">
    <property type="component" value="Unassembled WGS sequence"/>
</dbReference>
<keyword evidence="3" id="KW-1185">Reference proteome</keyword>
<evidence type="ECO:0000256" key="1">
    <source>
        <dbReference type="SAM" id="MobiDB-lite"/>
    </source>
</evidence>
<feature type="compositionally biased region" description="Low complexity" evidence="1">
    <location>
        <begin position="102"/>
        <end position="119"/>
    </location>
</feature>
<dbReference type="RefSeq" id="XP_058343892.1">
    <property type="nucleotide sequence ID" value="XM_058485406.1"/>
</dbReference>
<feature type="compositionally biased region" description="Pro residues" evidence="1">
    <location>
        <begin position="141"/>
        <end position="151"/>
    </location>
</feature>
<dbReference type="EMBL" id="JARTCD010000021">
    <property type="protein sequence ID" value="KAJ8658979.1"/>
    <property type="molecule type" value="Genomic_DNA"/>
</dbReference>
<proteinExistence type="predicted"/>
<comment type="caution">
    <text evidence="2">The sequence shown here is derived from an EMBL/GenBank/DDBJ whole genome shotgun (WGS) entry which is preliminary data.</text>
</comment>
<accession>A0AAD7V4Y9</accession>
<dbReference type="AlphaFoldDB" id="A0AAD7V4Y9"/>
<sequence>MNKNTLALPPRSSRRNRRVCCSSTTMNTTKLDKQYEARSYTEIMQTHNTRDRLALYEKTFEMCMRADPQLTAWIKRMKQKGVPKPMLEGYTPPSHRRASEDSLPSSTFSSCSSISNNSVNDRKSFSSIFLRKASTGSSMPSAPPPPTPAPQVKPCSSASRFITTSLSRLSNLSTRRRSSTGSSHPSNNNSSNNTRTTISTMSSAPPPPPTHGSQQNNNAHLFVRRLRRSHDLRPKIAIQV</sequence>
<organism evidence="2 3">
    <name type="scientific">Lichtheimia ornata</name>
    <dbReference type="NCBI Taxonomy" id="688661"/>
    <lineage>
        <taxon>Eukaryota</taxon>
        <taxon>Fungi</taxon>
        <taxon>Fungi incertae sedis</taxon>
        <taxon>Mucoromycota</taxon>
        <taxon>Mucoromycotina</taxon>
        <taxon>Mucoromycetes</taxon>
        <taxon>Mucorales</taxon>
        <taxon>Lichtheimiaceae</taxon>
        <taxon>Lichtheimia</taxon>
    </lineage>
</organism>
<feature type="region of interest" description="Disordered" evidence="1">
    <location>
        <begin position="134"/>
        <end position="216"/>
    </location>
</feature>
<protein>
    <submittedName>
        <fullName evidence="2">Uncharacterized protein</fullName>
    </submittedName>
</protein>
<dbReference type="GeneID" id="83212774"/>
<reference evidence="2 3" key="1">
    <citation type="submission" date="2023-03" db="EMBL/GenBank/DDBJ databases">
        <title>Genome sequence of Lichtheimia ornata CBS 291.66.</title>
        <authorList>
            <person name="Mohabir J.T."/>
            <person name="Shea T.P."/>
            <person name="Kurbessoian T."/>
            <person name="Berby B."/>
            <person name="Fontaine J."/>
            <person name="Livny J."/>
            <person name="Gnirke A."/>
            <person name="Stajich J.E."/>
            <person name="Cuomo C.A."/>
        </authorList>
    </citation>
    <scope>NUCLEOTIDE SEQUENCE [LARGE SCALE GENOMIC DNA]</scope>
    <source>
        <strain evidence="2">CBS 291.66</strain>
    </source>
</reference>
<feature type="region of interest" description="Disordered" evidence="1">
    <location>
        <begin position="83"/>
        <end position="119"/>
    </location>
</feature>
<evidence type="ECO:0000313" key="2">
    <source>
        <dbReference type="EMBL" id="KAJ8658979.1"/>
    </source>
</evidence>
<feature type="compositionally biased region" description="Low complexity" evidence="1">
    <location>
        <begin position="163"/>
        <end position="203"/>
    </location>
</feature>
<name>A0AAD7V4Y9_9FUNG</name>
<evidence type="ECO:0000313" key="3">
    <source>
        <dbReference type="Proteomes" id="UP001234581"/>
    </source>
</evidence>